<dbReference type="AlphaFoldDB" id="A0A2R5GG61"/>
<evidence type="ECO:0000313" key="2">
    <source>
        <dbReference type="EMBL" id="GBG29585.1"/>
    </source>
</evidence>
<dbReference type="EMBL" id="BEYU01000060">
    <property type="protein sequence ID" value="GBG29585.1"/>
    <property type="molecule type" value="Genomic_DNA"/>
</dbReference>
<proteinExistence type="predicted"/>
<gene>
    <name evidence="2" type="ORF">FCC1311_058062</name>
</gene>
<accession>A0A2R5GG61</accession>
<evidence type="ECO:0000256" key="1">
    <source>
        <dbReference type="SAM" id="MobiDB-lite"/>
    </source>
</evidence>
<feature type="region of interest" description="Disordered" evidence="1">
    <location>
        <begin position="266"/>
        <end position="286"/>
    </location>
</feature>
<organism evidence="2 3">
    <name type="scientific">Hondaea fermentalgiana</name>
    <dbReference type="NCBI Taxonomy" id="2315210"/>
    <lineage>
        <taxon>Eukaryota</taxon>
        <taxon>Sar</taxon>
        <taxon>Stramenopiles</taxon>
        <taxon>Bigyra</taxon>
        <taxon>Labyrinthulomycetes</taxon>
        <taxon>Thraustochytrida</taxon>
        <taxon>Thraustochytriidae</taxon>
        <taxon>Hondaea</taxon>
    </lineage>
</organism>
<dbReference type="InParanoid" id="A0A2R5GG61"/>
<dbReference type="Proteomes" id="UP000241890">
    <property type="component" value="Unassembled WGS sequence"/>
</dbReference>
<evidence type="ECO:0000313" key="3">
    <source>
        <dbReference type="Proteomes" id="UP000241890"/>
    </source>
</evidence>
<feature type="compositionally biased region" description="Basic and acidic residues" evidence="1">
    <location>
        <begin position="274"/>
        <end position="286"/>
    </location>
</feature>
<dbReference type="Gene3D" id="3.90.320.10">
    <property type="match status" value="1"/>
</dbReference>
<reference evidence="2 3" key="1">
    <citation type="submission" date="2017-12" db="EMBL/GenBank/DDBJ databases">
        <title>Sequencing, de novo assembly and annotation of complete genome of a new Thraustochytrid species, strain FCC1311.</title>
        <authorList>
            <person name="Sedici K."/>
            <person name="Godart F."/>
            <person name="Aiese Cigliano R."/>
            <person name="Sanseverino W."/>
            <person name="Barakat M."/>
            <person name="Ortet P."/>
            <person name="Marechal E."/>
            <person name="Cagnac O."/>
            <person name="Amato A."/>
        </authorList>
    </citation>
    <scope>NUCLEOTIDE SEQUENCE [LARGE SCALE GENOMIC DNA]</scope>
</reference>
<comment type="caution">
    <text evidence="2">The sequence shown here is derived from an EMBL/GenBank/DDBJ whole genome shotgun (WGS) entry which is preliminary data.</text>
</comment>
<protein>
    <submittedName>
        <fullName evidence="2">Uncharacterized protein</fullName>
    </submittedName>
</protein>
<sequence length="388" mass="43474">MAAASVYDAAPELVGKTPEMQDPDNVNGGLRFGQRRAGIREFLGAYFPLEATGIGPDFRVKFTDEDHQYTVTGGPYVEGAVSNKPDAHESSLPTLVSTTALIKNHFAEVNFKFIAVRVYASNARKRPEERDPRYEGCQSPEDVMAVWNEGARLGTLMHARFEALGNLFEYDREFGGIAGPLGGFVSQAYIDEVSASSQEPFRELVYFQQFCERLGLHDGSRRFFRTEYSMFHPELHLCGMIDGLLVDKNGRYTIIDYKRTRGGLKYPPANPRRATRELGESSRGKGHPELCDLRNVSSVKYGLQMSIYRRFFERMHPGKKVVDMLLVVVDSTRIGANDALEVVSVPPTKYDAAVDAIFSLRAQVMLQHADKLTEAHREALQQYVKGSN</sequence>
<dbReference type="InterPro" id="IPR011604">
    <property type="entry name" value="PDDEXK-like_dom_sf"/>
</dbReference>
<name>A0A2R5GG61_9STRA</name>
<keyword evidence="3" id="KW-1185">Reference proteome</keyword>